<dbReference type="AlphaFoldDB" id="K3WSL3"/>
<reference evidence="2" key="2">
    <citation type="submission" date="2010-04" db="EMBL/GenBank/DDBJ databases">
        <authorList>
            <person name="Buell R."/>
            <person name="Hamilton J."/>
            <person name="Hostetler J."/>
        </authorList>
    </citation>
    <scope>NUCLEOTIDE SEQUENCE [LARGE SCALE GENOMIC DNA]</scope>
    <source>
        <strain evidence="2">DAOM:BR144</strain>
    </source>
</reference>
<dbReference type="EnsemblProtists" id="PYU1_T007957">
    <property type="protein sequence ID" value="PYU1_T007957"/>
    <property type="gene ID" value="PYU1_G007941"/>
</dbReference>
<keyword evidence="2" id="KW-1185">Reference proteome</keyword>
<dbReference type="EMBL" id="GL376617">
    <property type="status" value="NOT_ANNOTATED_CDS"/>
    <property type="molecule type" value="Genomic_DNA"/>
</dbReference>
<reference evidence="2" key="1">
    <citation type="journal article" date="2010" name="Genome Biol.">
        <title>Genome sequence of the necrotrophic plant pathogen Pythium ultimum reveals original pathogenicity mechanisms and effector repertoire.</title>
        <authorList>
            <person name="Levesque C.A."/>
            <person name="Brouwer H."/>
            <person name="Cano L."/>
            <person name="Hamilton J.P."/>
            <person name="Holt C."/>
            <person name="Huitema E."/>
            <person name="Raffaele S."/>
            <person name="Robideau G.P."/>
            <person name="Thines M."/>
            <person name="Win J."/>
            <person name="Zerillo M.M."/>
            <person name="Beakes G.W."/>
            <person name="Boore J.L."/>
            <person name="Busam D."/>
            <person name="Dumas B."/>
            <person name="Ferriera S."/>
            <person name="Fuerstenberg S.I."/>
            <person name="Gachon C.M."/>
            <person name="Gaulin E."/>
            <person name="Govers F."/>
            <person name="Grenville-Briggs L."/>
            <person name="Horner N."/>
            <person name="Hostetler J."/>
            <person name="Jiang R.H."/>
            <person name="Johnson J."/>
            <person name="Krajaejun T."/>
            <person name="Lin H."/>
            <person name="Meijer H.J."/>
            <person name="Moore B."/>
            <person name="Morris P."/>
            <person name="Phuntmart V."/>
            <person name="Puiu D."/>
            <person name="Shetty J."/>
            <person name="Stajich J.E."/>
            <person name="Tripathy S."/>
            <person name="Wawra S."/>
            <person name="van West P."/>
            <person name="Whitty B.R."/>
            <person name="Coutinho P.M."/>
            <person name="Henrissat B."/>
            <person name="Martin F."/>
            <person name="Thomas P.D."/>
            <person name="Tyler B.M."/>
            <person name="De Vries R.P."/>
            <person name="Kamoun S."/>
            <person name="Yandell M."/>
            <person name="Tisserat N."/>
            <person name="Buell C.R."/>
        </authorList>
    </citation>
    <scope>NUCLEOTIDE SEQUENCE</scope>
    <source>
        <strain evidence="2">DAOM:BR144</strain>
    </source>
</reference>
<name>K3WSL3_GLOUD</name>
<dbReference type="VEuPathDB" id="FungiDB:PYU1_G007941"/>
<protein>
    <submittedName>
        <fullName evidence="1">Uncharacterized protein</fullName>
    </submittedName>
</protein>
<dbReference type="STRING" id="431595.K3WSL3"/>
<accession>K3WSL3</accession>
<dbReference type="eggNOG" id="ENOG502SQ36">
    <property type="taxonomic scope" value="Eukaryota"/>
</dbReference>
<dbReference type="InParanoid" id="K3WSL3"/>
<reference evidence="1" key="3">
    <citation type="submission" date="2015-02" db="UniProtKB">
        <authorList>
            <consortium name="EnsemblProtists"/>
        </authorList>
    </citation>
    <scope>IDENTIFICATION</scope>
    <source>
        <strain evidence="1">DAOM BR144</strain>
    </source>
</reference>
<dbReference type="HOGENOM" id="CLU_1800330_0_0_1"/>
<organism evidence="1 2">
    <name type="scientific">Globisporangium ultimum (strain ATCC 200006 / CBS 805.95 / DAOM BR144)</name>
    <name type="common">Pythium ultimum</name>
    <dbReference type="NCBI Taxonomy" id="431595"/>
    <lineage>
        <taxon>Eukaryota</taxon>
        <taxon>Sar</taxon>
        <taxon>Stramenopiles</taxon>
        <taxon>Oomycota</taxon>
        <taxon>Peronosporomycetes</taxon>
        <taxon>Pythiales</taxon>
        <taxon>Pythiaceae</taxon>
        <taxon>Globisporangium</taxon>
    </lineage>
</organism>
<dbReference type="OMA" id="HIRHEAS"/>
<proteinExistence type="predicted"/>
<evidence type="ECO:0000313" key="1">
    <source>
        <dbReference type="EnsemblProtists" id="PYU1_T007957"/>
    </source>
</evidence>
<evidence type="ECO:0000313" key="2">
    <source>
        <dbReference type="Proteomes" id="UP000019132"/>
    </source>
</evidence>
<sequence>MLATLRIGELDKLVAKMKQQQATCLAAVAYYESEMGNIDKEAKNIMERYTPMCKRLEQRHDERAQLQKQMQDVAKQFGAILSTTKKQLRTATHDHVQHIRHEASSELAGARGYSLGKESTAYQKTTVLSSTRK</sequence>
<dbReference type="Proteomes" id="UP000019132">
    <property type="component" value="Unassembled WGS sequence"/>
</dbReference>